<evidence type="ECO:0000313" key="4">
    <source>
        <dbReference type="EMBL" id="RZC33760.1"/>
    </source>
</evidence>
<evidence type="ECO:0000313" key="5">
    <source>
        <dbReference type="Proteomes" id="UP000292052"/>
    </source>
</evidence>
<organism evidence="4 5">
    <name type="scientific">Asbolus verrucosus</name>
    <name type="common">Desert ironclad beetle</name>
    <dbReference type="NCBI Taxonomy" id="1661398"/>
    <lineage>
        <taxon>Eukaryota</taxon>
        <taxon>Metazoa</taxon>
        <taxon>Ecdysozoa</taxon>
        <taxon>Arthropoda</taxon>
        <taxon>Hexapoda</taxon>
        <taxon>Insecta</taxon>
        <taxon>Pterygota</taxon>
        <taxon>Neoptera</taxon>
        <taxon>Endopterygota</taxon>
        <taxon>Coleoptera</taxon>
        <taxon>Polyphaga</taxon>
        <taxon>Cucujiformia</taxon>
        <taxon>Tenebrionidae</taxon>
        <taxon>Pimeliinae</taxon>
        <taxon>Asbolus</taxon>
    </lineage>
</organism>
<accession>A0A482VLV8</accession>
<dbReference type="Pfam" id="PF00248">
    <property type="entry name" value="Aldo_ket_red"/>
    <property type="match status" value="1"/>
</dbReference>
<dbReference type="InterPro" id="IPR036812">
    <property type="entry name" value="NAD(P)_OxRdtase_dom_sf"/>
</dbReference>
<dbReference type="AlphaFoldDB" id="A0A482VLV8"/>
<dbReference type="EMBL" id="QDEB01086102">
    <property type="protein sequence ID" value="RZC33760.1"/>
    <property type="molecule type" value="Genomic_DNA"/>
</dbReference>
<reference evidence="4 5" key="1">
    <citation type="submission" date="2017-03" db="EMBL/GenBank/DDBJ databases">
        <title>Genome of the blue death feigning beetle - Asbolus verrucosus.</title>
        <authorList>
            <person name="Rider S.D."/>
        </authorList>
    </citation>
    <scope>NUCLEOTIDE SEQUENCE [LARGE SCALE GENOMIC DNA]</scope>
    <source>
        <strain evidence="4">Butters</strain>
        <tissue evidence="4">Head and leg muscle</tissue>
    </source>
</reference>
<sequence length="271" mass="31249">ESHGLENEIVRDVKDAIDLGYRLFECAHAYNEKLIGRAIRGKIKEGKVKREDLFITSKLWCNRADLVESALKTTLKNLGLDNLDLYLIQWPLAFPEVEDLHLKNRQDCSEADYAETWKAMEVVYRKNLTKAIGVSNFSSQQIDKILNICTVFPQVNQVECHPYLNQIVLRKYCRDNAIKVMAHSPLGDSRTDTNSSSFDLLNNDRIEAIAERYGKTPAQILLRYNLQLENVVTSKSCKKGELLENINIFDFYLAPEDMSLINNFDEKREIR</sequence>
<evidence type="ECO:0000259" key="3">
    <source>
        <dbReference type="Pfam" id="PF00248"/>
    </source>
</evidence>
<dbReference type="PROSITE" id="PS00062">
    <property type="entry name" value="ALDOKETO_REDUCTASE_2"/>
    <property type="match status" value="1"/>
</dbReference>
<evidence type="ECO:0000256" key="2">
    <source>
        <dbReference type="PIRSR" id="PIRSR000097-3"/>
    </source>
</evidence>
<name>A0A482VLV8_ASBVE</name>
<dbReference type="OrthoDB" id="416253at2759"/>
<dbReference type="Gene3D" id="3.20.20.100">
    <property type="entry name" value="NADP-dependent oxidoreductase domain"/>
    <property type="match status" value="1"/>
</dbReference>
<protein>
    <submittedName>
        <fullName evidence="4">Aldo ket red domain containing protein</fullName>
    </submittedName>
</protein>
<dbReference type="GO" id="GO:0016491">
    <property type="term" value="F:oxidoreductase activity"/>
    <property type="evidence" value="ECO:0007669"/>
    <property type="project" value="InterPro"/>
</dbReference>
<feature type="site" description="Lowers pKa of active site Tyr" evidence="2">
    <location>
        <position position="58"/>
    </location>
</feature>
<gene>
    <name evidence="4" type="ORF">BDFB_014108</name>
</gene>
<proteinExistence type="predicted"/>
<keyword evidence="5" id="KW-1185">Reference proteome</keyword>
<dbReference type="SUPFAM" id="SSF51430">
    <property type="entry name" value="NAD(P)-linked oxidoreductase"/>
    <property type="match status" value="1"/>
</dbReference>
<evidence type="ECO:0000256" key="1">
    <source>
        <dbReference type="PIRSR" id="PIRSR000097-1"/>
    </source>
</evidence>
<feature type="non-terminal residue" evidence="4">
    <location>
        <position position="1"/>
    </location>
</feature>
<dbReference type="PIRSF" id="PIRSF000097">
    <property type="entry name" value="AKR"/>
    <property type="match status" value="1"/>
</dbReference>
<dbReference type="Proteomes" id="UP000292052">
    <property type="component" value="Unassembled WGS sequence"/>
</dbReference>
<comment type="caution">
    <text evidence="4">The sequence shown here is derived from an EMBL/GenBank/DDBJ whole genome shotgun (WGS) entry which is preliminary data.</text>
</comment>
<dbReference type="PANTHER" id="PTHR11732">
    <property type="entry name" value="ALDO/KETO REDUCTASE"/>
    <property type="match status" value="1"/>
</dbReference>
<dbReference type="InterPro" id="IPR023210">
    <property type="entry name" value="NADP_OxRdtase_dom"/>
</dbReference>
<feature type="active site" description="Proton donor" evidence="1">
    <location>
        <position position="30"/>
    </location>
</feature>
<dbReference type="InterPro" id="IPR018170">
    <property type="entry name" value="Aldo/ket_reductase_CS"/>
</dbReference>
<dbReference type="STRING" id="1661398.A0A482VLV8"/>
<feature type="domain" description="NADP-dependent oxidoreductase" evidence="3">
    <location>
        <begin position="7"/>
        <end position="265"/>
    </location>
</feature>
<dbReference type="PRINTS" id="PR00069">
    <property type="entry name" value="ALDKETRDTASE"/>
</dbReference>
<dbReference type="InterPro" id="IPR020471">
    <property type="entry name" value="AKR"/>
</dbReference>